<keyword evidence="7" id="KW-1185">Reference proteome</keyword>
<proteinExistence type="predicted"/>
<dbReference type="SUPFAM" id="SSF88723">
    <property type="entry name" value="PIN domain-like"/>
    <property type="match status" value="1"/>
</dbReference>
<dbReference type="Proteomes" id="UP000185936">
    <property type="component" value="Unassembled WGS sequence"/>
</dbReference>
<reference evidence="7" key="1">
    <citation type="submission" date="2017-01" db="EMBL/GenBank/DDBJ databases">
        <authorList>
            <person name="Varghese N."/>
            <person name="Submissions S."/>
        </authorList>
    </citation>
    <scope>NUCLEOTIDE SEQUENCE [LARGE SCALE GENOMIC DNA]</scope>
    <source>
        <strain evidence="7">type strain: HArc-</strain>
    </source>
</reference>
<name>A0A1N7HAK5_9EURY</name>
<dbReference type="InterPro" id="IPR006085">
    <property type="entry name" value="XPG_DNA_repair_N"/>
</dbReference>
<evidence type="ECO:0000259" key="5">
    <source>
        <dbReference type="SMART" id="SM00484"/>
    </source>
</evidence>
<dbReference type="PANTHER" id="PTHR11081">
    <property type="entry name" value="FLAP ENDONUCLEASE FAMILY MEMBER"/>
    <property type="match status" value="1"/>
</dbReference>
<dbReference type="RefSeq" id="WP_076611019.1">
    <property type="nucleotide sequence ID" value="NZ_FTNR01000043.1"/>
</dbReference>
<dbReference type="InterPro" id="IPR006084">
    <property type="entry name" value="XPG/Rad2"/>
</dbReference>
<dbReference type="AlphaFoldDB" id="A0A1N7HAK5"/>
<dbReference type="PRINTS" id="PR00853">
    <property type="entry name" value="XPGRADSUPER"/>
</dbReference>
<evidence type="ECO:0000256" key="1">
    <source>
        <dbReference type="ARBA" id="ARBA00022723"/>
    </source>
</evidence>
<feature type="domain" description="XPG-I" evidence="5">
    <location>
        <begin position="125"/>
        <end position="192"/>
    </location>
</feature>
<dbReference type="Gene3D" id="3.40.50.1010">
    <property type="entry name" value="5'-nuclease"/>
    <property type="match status" value="1"/>
</dbReference>
<keyword evidence="1" id="KW-0479">Metal-binding</keyword>
<organism evidence="6 7">
    <name type="scientific">Natronorubrum thiooxidans</name>
    <dbReference type="NCBI Taxonomy" id="308853"/>
    <lineage>
        <taxon>Archaea</taxon>
        <taxon>Methanobacteriati</taxon>
        <taxon>Methanobacteriota</taxon>
        <taxon>Stenosarchaea group</taxon>
        <taxon>Halobacteria</taxon>
        <taxon>Halobacteriales</taxon>
        <taxon>Natrialbaceae</taxon>
        <taxon>Natronorubrum</taxon>
    </lineage>
</organism>
<evidence type="ECO:0000256" key="2">
    <source>
        <dbReference type="ARBA" id="ARBA00022759"/>
    </source>
</evidence>
<dbReference type="PANTHER" id="PTHR11081:SF9">
    <property type="entry name" value="FLAP ENDONUCLEASE 1"/>
    <property type="match status" value="1"/>
</dbReference>
<keyword evidence="2" id="KW-0378">Hydrolase</keyword>
<keyword evidence="2" id="KW-0255">Endonuclease</keyword>
<dbReference type="EMBL" id="FTNR01000043">
    <property type="protein sequence ID" value="SIS21915.1"/>
    <property type="molecule type" value="Genomic_DNA"/>
</dbReference>
<keyword evidence="2" id="KW-0540">Nuclease</keyword>
<dbReference type="SMART" id="SM00484">
    <property type="entry name" value="XPGI"/>
    <property type="match status" value="1"/>
</dbReference>
<sequence>MGFEGVTEIATSKQTTLSKFSGQTLAIDASFWFERYYHAQVKDQFSISDRVVKNECDISQIYSLLQSLPDLLRHDITPLFVFDPMRRSRPSKAEIEIPHLQNTPNTSEPEKHFPFLQRPTELLLRYLDIPFCESPLYAEADACVFAHNNHVDAVVSRDYDTLLYGAPITIRKPYAEPWEKIELETVLKQNKLKYRELIDVAILTGTDEVQGPYKGHIKEAISKVRQATDLDSFESEQNEYLRGPSLDINASSPTFKDLHIHYTDPPVTPYPAWPDVSFPDPDFTAAGNFAYQYLGEKPKLVHLLDPIRNAI</sequence>
<evidence type="ECO:0000313" key="6">
    <source>
        <dbReference type="EMBL" id="SIS21915.1"/>
    </source>
</evidence>
<evidence type="ECO:0000313" key="7">
    <source>
        <dbReference type="Proteomes" id="UP000185936"/>
    </source>
</evidence>
<gene>
    <name evidence="6" type="ORF">SAMN05421752_1436</name>
</gene>
<comment type="function">
    <text evidence="4">Structure-specific nuclease with 5'-flap endonuclease and 5'-3' exonuclease activities involved in DNA replication and repair. During DNA replication, cleaves the 5'-overhanging flap structure that is generated by displacement synthesis when DNA polymerase encounters the 5'-end of a downstream Okazaki fragment. Binds the unpaired 3'-DNA end and kinks the DNA to facilitate 5' cleavage specificity. Cleaves one nucleotide into the double-stranded DNA from the junction in flap DNA, leaving a nick for ligation. Also involved in the base excision repair (BER) pathway. Acts as a genome stabilization factor that prevents flaps from equilibrating into structures that lead to duplications and deletions. Also possesses 5'-3' exonuclease activity on nicked or gapped double-stranded DNA.</text>
</comment>
<dbReference type="OrthoDB" id="9593at2157"/>
<dbReference type="GO" id="GO:0017108">
    <property type="term" value="F:5'-flap endonuclease activity"/>
    <property type="evidence" value="ECO:0007669"/>
    <property type="project" value="TreeGrafter"/>
</dbReference>
<dbReference type="Pfam" id="PF00752">
    <property type="entry name" value="XPG_N"/>
    <property type="match status" value="1"/>
</dbReference>
<dbReference type="Pfam" id="PF00867">
    <property type="entry name" value="XPG_I"/>
    <property type="match status" value="1"/>
</dbReference>
<dbReference type="InterPro" id="IPR029060">
    <property type="entry name" value="PIN-like_dom_sf"/>
</dbReference>
<keyword evidence="3" id="KW-0460">Magnesium</keyword>
<dbReference type="STRING" id="308853.SAMN05421752_1436"/>
<accession>A0A1N7HAK5</accession>
<protein>
    <submittedName>
        <fullName evidence="6">XPG N-terminal domain-containing protein</fullName>
    </submittedName>
</protein>
<evidence type="ECO:0000256" key="3">
    <source>
        <dbReference type="ARBA" id="ARBA00022842"/>
    </source>
</evidence>
<evidence type="ECO:0000256" key="4">
    <source>
        <dbReference type="ARBA" id="ARBA00024702"/>
    </source>
</evidence>
<dbReference type="InterPro" id="IPR006086">
    <property type="entry name" value="XPG-I_dom"/>
</dbReference>
<dbReference type="GO" id="GO:0046872">
    <property type="term" value="F:metal ion binding"/>
    <property type="evidence" value="ECO:0007669"/>
    <property type="project" value="UniProtKB-KW"/>
</dbReference>